<keyword evidence="3" id="KW-1185">Reference proteome</keyword>
<gene>
    <name evidence="2" type="ORF">NDU88_005397</name>
</gene>
<name>A0AAV7PFM1_PLEWA</name>
<proteinExistence type="predicted"/>
<organism evidence="2 3">
    <name type="scientific">Pleurodeles waltl</name>
    <name type="common">Iberian ribbed newt</name>
    <dbReference type="NCBI Taxonomy" id="8319"/>
    <lineage>
        <taxon>Eukaryota</taxon>
        <taxon>Metazoa</taxon>
        <taxon>Chordata</taxon>
        <taxon>Craniata</taxon>
        <taxon>Vertebrata</taxon>
        <taxon>Euteleostomi</taxon>
        <taxon>Amphibia</taxon>
        <taxon>Batrachia</taxon>
        <taxon>Caudata</taxon>
        <taxon>Salamandroidea</taxon>
        <taxon>Salamandridae</taxon>
        <taxon>Pleurodelinae</taxon>
        <taxon>Pleurodeles</taxon>
    </lineage>
</organism>
<feature type="region of interest" description="Disordered" evidence="1">
    <location>
        <begin position="1"/>
        <end position="20"/>
    </location>
</feature>
<evidence type="ECO:0000313" key="3">
    <source>
        <dbReference type="Proteomes" id="UP001066276"/>
    </source>
</evidence>
<dbReference type="Proteomes" id="UP001066276">
    <property type="component" value="Chromosome 7"/>
</dbReference>
<feature type="region of interest" description="Disordered" evidence="1">
    <location>
        <begin position="71"/>
        <end position="92"/>
    </location>
</feature>
<accession>A0AAV7PFM1</accession>
<feature type="compositionally biased region" description="Gly residues" evidence="1">
    <location>
        <begin position="1"/>
        <end position="10"/>
    </location>
</feature>
<dbReference type="AlphaFoldDB" id="A0AAV7PFM1"/>
<protein>
    <submittedName>
        <fullName evidence="2">Uncharacterized protein</fullName>
    </submittedName>
</protein>
<evidence type="ECO:0000256" key="1">
    <source>
        <dbReference type="SAM" id="MobiDB-lite"/>
    </source>
</evidence>
<dbReference type="EMBL" id="JANPWB010000011">
    <property type="protein sequence ID" value="KAJ1126991.1"/>
    <property type="molecule type" value="Genomic_DNA"/>
</dbReference>
<sequence>MGGRGEGGQGQHQQEEEATDIKILGLGKEYWGAGSRSETLTPPASYEEISLVEKESGSGRSAEKEEWQMRVRAEERATSKPPGCHIAEHPSC</sequence>
<comment type="caution">
    <text evidence="2">The sequence shown here is derived from an EMBL/GenBank/DDBJ whole genome shotgun (WGS) entry which is preliminary data.</text>
</comment>
<reference evidence="2" key="1">
    <citation type="journal article" date="2022" name="bioRxiv">
        <title>Sequencing and chromosome-scale assembly of the giantPleurodeles waltlgenome.</title>
        <authorList>
            <person name="Brown T."/>
            <person name="Elewa A."/>
            <person name="Iarovenko S."/>
            <person name="Subramanian E."/>
            <person name="Araus A.J."/>
            <person name="Petzold A."/>
            <person name="Susuki M."/>
            <person name="Suzuki K.-i.T."/>
            <person name="Hayashi T."/>
            <person name="Toyoda A."/>
            <person name="Oliveira C."/>
            <person name="Osipova E."/>
            <person name="Leigh N.D."/>
            <person name="Simon A."/>
            <person name="Yun M.H."/>
        </authorList>
    </citation>
    <scope>NUCLEOTIDE SEQUENCE</scope>
    <source>
        <strain evidence="2">20211129_DDA</strain>
        <tissue evidence="2">Liver</tissue>
    </source>
</reference>
<evidence type="ECO:0000313" key="2">
    <source>
        <dbReference type="EMBL" id="KAJ1126991.1"/>
    </source>
</evidence>